<organism evidence="2 3">
    <name type="scientific">Desulfosporosinus orientis (strain ATCC 19365 / DSM 765 / NCIMB 8382 / VKM B-1628 / Singapore I)</name>
    <name type="common">Desulfotomaculum orientis</name>
    <dbReference type="NCBI Taxonomy" id="768706"/>
    <lineage>
        <taxon>Bacteria</taxon>
        <taxon>Bacillati</taxon>
        <taxon>Bacillota</taxon>
        <taxon>Clostridia</taxon>
        <taxon>Eubacteriales</taxon>
        <taxon>Desulfitobacteriaceae</taxon>
        <taxon>Desulfosporosinus</taxon>
    </lineage>
</organism>
<reference evidence="3" key="1">
    <citation type="submission" date="2011-11" db="EMBL/GenBank/DDBJ databases">
        <title>Complete sequence of Desulfosporosinus orientis DSM 765.</title>
        <authorList>
            <person name="Lucas S."/>
            <person name="Han J."/>
            <person name="Lapidus A."/>
            <person name="Cheng J.-F."/>
            <person name="Goodwin L."/>
            <person name="Pitluck S."/>
            <person name="Peters L."/>
            <person name="Ovchinnikova G."/>
            <person name="Teshima H."/>
            <person name="Detter J.C."/>
            <person name="Han C."/>
            <person name="Tapia R."/>
            <person name="Land M."/>
            <person name="Hauser L."/>
            <person name="Kyrpides N."/>
            <person name="Ivanova N."/>
            <person name="Pagani I."/>
            <person name="Pester M."/>
            <person name="Spring S."/>
            <person name="Ollivier B."/>
            <person name="Rattei T."/>
            <person name="Klenk H.-P."/>
            <person name="Wagner M."/>
            <person name="Loy A."/>
            <person name="Woyke T."/>
        </authorList>
    </citation>
    <scope>NUCLEOTIDE SEQUENCE [LARGE SCALE GENOMIC DNA]</scope>
    <source>
        <strain evidence="3">ATCC 19365 / DSM 765 / NCIMB 8382 / VKM B-1628</strain>
    </source>
</reference>
<dbReference type="KEGG" id="dor:Desor_3512"/>
<evidence type="ECO:0000313" key="3">
    <source>
        <dbReference type="Proteomes" id="UP000006346"/>
    </source>
</evidence>
<dbReference type="OrthoDB" id="9787351at2"/>
<reference evidence="2 3" key="2">
    <citation type="journal article" date="2012" name="J. Bacteriol.">
        <title>Complete genome sequences of Desulfosporosinus orientis DSM765T, Desulfosporosinus youngiae DSM17734T, Desulfosporosinus meridiei DSM13257T, and Desulfosporosinus acidiphilus DSM22704T.</title>
        <authorList>
            <person name="Pester M."/>
            <person name="Brambilla E."/>
            <person name="Alazard D."/>
            <person name="Rattei T."/>
            <person name="Weinmaier T."/>
            <person name="Han J."/>
            <person name="Lucas S."/>
            <person name="Lapidus A."/>
            <person name="Cheng J.F."/>
            <person name="Goodwin L."/>
            <person name="Pitluck S."/>
            <person name="Peters L."/>
            <person name="Ovchinnikova G."/>
            <person name="Teshima H."/>
            <person name="Detter J.C."/>
            <person name="Han C.S."/>
            <person name="Tapia R."/>
            <person name="Land M.L."/>
            <person name="Hauser L."/>
            <person name="Kyrpides N.C."/>
            <person name="Ivanova N.N."/>
            <person name="Pagani I."/>
            <person name="Huntmann M."/>
            <person name="Wei C.L."/>
            <person name="Davenport K.W."/>
            <person name="Daligault H."/>
            <person name="Chain P.S."/>
            <person name="Chen A."/>
            <person name="Mavromatis K."/>
            <person name="Markowitz V."/>
            <person name="Szeto E."/>
            <person name="Mikhailova N."/>
            <person name="Pati A."/>
            <person name="Wagner M."/>
            <person name="Woyke T."/>
            <person name="Ollivier B."/>
            <person name="Klenk H.P."/>
            <person name="Spring S."/>
            <person name="Loy A."/>
        </authorList>
    </citation>
    <scope>NUCLEOTIDE SEQUENCE [LARGE SCALE GENOMIC DNA]</scope>
    <source>
        <strain evidence="3">ATCC 19365 / DSM 765 / NCIMB 8382 / VKM B-1628</strain>
    </source>
</reference>
<gene>
    <name evidence="2" type="ordered locus">Desor_3512</name>
</gene>
<evidence type="ECO:0000313" key="2">
    <source>
        <dbReference type="EMBL" id="AET68999.1"/>
    </source>
</evidence>
<feature type="domain" description="DUF1638" evidence="1">
    <location>
        <begin position="29"/>
        <end position="195"/>
    </location>
</feature>
<dbReference type="InterPro" id="IPR012437">
    <property type="entry name" value="DUF1638"/>
</dbReference>
<dbReference type="EMBL" id="CP003108">
    <property type="protein sequence ID" value="AET68999.1"/>
    <property type="molecule type" value="Genomic_DNA"/>
</dbReference>
<dbReference type="eggNOG" id="COG0145">
    <property type="taxonomic scope" value="Bacteria"/>
</dbReference>
<accession>G7WGY5</accession>
<sequence length="222" mass="25531">MQKGKIIACEVFKEEILRGLKIPSENCIFLPQELHRTPELLKNELQKQIDLLDQQGDLDCIYLGYGLCGNGVVGVKSSRSEIVIPNSMDCISILMGIQYSSNCKVDRTTSYFFSSGWIAFGSDAWKEYQRCLELFDHETSYWCTKEMIKYYETLILINNGMDSYQEDKVFVQMVSEFFSLNYKEVEGRLDWLASMIEDVDSKFNIKVKPGNSIQSKMFTCGT</sequence>
<dbReference type="STRING" id="768706.Desor_3512"/>
<dbReference type="Proteomes" id="UP000006346">
    <property type="component" value="Chromosome"/>
</dbReference>
<evidence type="ECO:0000259" key="1">
    <source>
        <dbReference type="Pfam" id="PF07796"/>
    </source>
</evidence>
<protein>
    <recommendedName>
        <fullName evidence="1">DUF1638 domain-containing protein</fullName>
    </recommendedName>
</protein>
<keyword evidence="3" id="KW-1185">Reference proteome</keyword>
<dbReference type="Pfam" id="PF07796">
    <property type="entry name" value="DUF1638"/>
    <property type="match status" value="1"/>
</dbReference>
<dbReference type="PATRIC" id="fig|768706.3.peg.3538"/>
<dbReference type="HOGENOM" id="CLU_098957_0_0_9"/>
<dbReference type="RefSeq" id="WP_014185807.1">
    <property type="nucleotide sequence ID" value="NC_016584.1"/>
</dbReference>
<dbReference type="AlphaFoldDB" id="G7WGY5"/>
<proteinExistence type="predicted"/>
<name>G7WGY5_DESOD</name>